<reference evidence="9 10" key="1">
    <citation type="journal article" date="2013" name="BMC Genomics">
        <title>Comparative genomics of Campylobacter concisus isolates reveals genetic diversity and provides insights into disease association.</title>
        <authorList>
            <person name="Deshpande N.P."/>
            <person name="Kaakoush N.O."/>
            <person name="Wilkins M.R."/>
            <person name="Mitchell H.M."/>
        </authorList>
    </citation>
    <scope>NUCLEOTIDE SEQUENCE [LARGE SCALE GENOMIC DNA]</scope>
    <source>
        <strain evidence="9 10">UNSW2</strain>
    </source>
</reference>
<dbReference type="Pfam" id="PF00132">
    <property type="entry name" value="Hexapep"/>
    <property type="match status" value="1"/>
</dbReference>
<dbReference type="RefSeq" id="WP_021092170.1">
    <property type="nucleotide sequence ID" value="NZ_ANNJ01000002.1"/>
</dbReference>
<dbReference type="SUPFAM" id="SSF51161">
    <property type="entry name" value="Trimeric LpxA-like enzymes"/>
    <property type="match status" value="1"/>
</dbReference>
<evidence type="ECO:0000313" key="9">
    <source>
        <dbReference type="EMBL" id="ERJ32739.1"/>
    </source>
</evidence>
<dbReference type="CDD" id="cd03349">
    <property type="entry name" value="LbH_XAT"/>
    <property type="match status" value="1"/>
</dbReference>
<protein>
    <recommendedName>
        <fullName evidence="3">Chloramphenicol acetyltransferase</fullName>
        <ecNumber evidence="2">2.3.1.28</ecNumber>
    </recommendedName>
</protein>
<dbReference type="PATRIC" id="fig|1242965.3.peg.124"/>
<dbReference type="GO" id="GO:0008811">
    <property type="term" value="F:chloramphenicol O-acetyltransferase activity"/>
    <property type="evidence" value="ECO:0007669"/>
    <property type="project" value="UniProtKB-EC"/>
</dbReference>
<comment type="catalytic activity">
    <reaction evidence="8">
        <text>chloramphenicol + acetyl-CoA = chloramphenicol 3-acetate + CoA</text>
        <dbReference type="Rhea" id="RHEA:18421"/>
        <dbReference type="ChEBI" id="CHEBI:16730"/>
        <dbReference type="ChEBI" id="CHEBI:17698"/>
        <dbReference type="ChEBI" id="CHEBI:57287"/>
        <dbReference type="ChEBI" id="CHEBI:57288"/>
        <dbReference type="EC" id="2.3.1.28"/>
    </reaction>
</comment>
<dbReference type="EC" id="2.3.1.28" evidence="2"/>
<sequence>MENKISDNVTVAKTAVVIDSTLSFFSRLKDYVEFRNSFLGAYSYVSQYTIVNKTNIGKFTSISSGCYIGLWEHNMQVSTHSFYLYEHSGQFVKGYRNYDKDDLETNIGNDVWIGANSVILKGVNVADGAIVGAGAVVTKDVPEYGIVVGNPAKLLKFRYLKEDIDFMIRTKWWDFDRKKIQDLVDQKAFDDFEKFKKIVSDNL</sequence>
<keyword evidence="5" id="KW-0677">Repeat</keyword>
<name>U2GXA2_9BACT</name>
<keyword evidence="7" id="KW-0012">Acyltransferase</keyword>
<evidence type="ECO:0000313" key="10">
    <source>
        <dbReference type="Proteomes" id="UP000016625"/>
    </source>
</evidence>
<evidence type="ECO:0000256" key="1">
    <source>
        <dbReference type="ARBA" id="ARBA00007274"/>
    </source>
</evidence>
<comment type="caution">
    <text evidence="9">The sequence shown here is derived from an EMBL/GenBank/DDBJ whole genome shotgun (WGS) entry which is preliminary data.</text>
</comment>
<keyword evidence="4 9" id="KW-0808">Transferase</keyword>
<dbReference type="PANTHER" id="PTHR43300">
    <property type="entry name" value="ACETYLTRANSFERASE"/>
    <property type="match status" value="1"/>
</dbReference>
<dbReference type="InterPro" id="IPR018357">
    <property type="entry name" value="Hexapep_transf_CS"/>
</dbReference>
<evidence type="ECO:0000256" key="6">
    <source>
        <dbReference type="ARBA" id="ARBA00023251"/>
    </source>
</evidence>
<keyword evidence="6" id="KW-0046">Antibiotic resistance</keyword>
<dbReference type="InterPro" id="IPR011004">
    <property type="entry name" value="Trimer_LpxA-like_sf"/>
</dbReference>
<proteinExistence type="inferred from homology"/>
<evidence type="ECO:0000256" key="4">
    <source>
        <dbReference type="ARBA" id="ARBA00022679"/>
    </source>
</evidence>
<dbReference type="GO" id="GO:0046677">
    <property type="term" value="P:response to antibiotic"/>
    <property type="evidence" value="ECO:0007669"/>
    <property type="project" value="UniProtKB-KW"/>
</dbReference>
<organism evidence="9 10">
    <name type="scientific">Campylobacter concisus UNSW2</name>
    <dbReference type="NCBI Taxonomy" id="1242965"/>
    <lineage>
        <taxon>Bacteria</taxon>
        <taxon>Pseudomonadati</taxon>
        <taxon>Campylobacterota</taxon>
        <taxon>Epsilonproteobacteria</taxon>
        <taxon>Campylobacterales</taxon>
        <taxon>Campylobacteraceae</taxon>
        <taxon>Campylobacter</taxon>
    </lineage>
</organism>
<evidence type="ECO:0000256" key="5">
    <source>
        <dbReference type="ARBA" id="ARBA00022737"/>
    </source>
</evidence>
<evidence type="ECO:0000256" key="3">
    <source>
        <dbReference type="ARBA" id="ARBA00020291"/>
    </source>
</evidence>
<dbReference type="InterPro" id="IPR050179">
    <property type="entry name" value="Trans_hexapeptide_repeat"/>
</dbReference>
<dbReference type="EMBL" id="ANNJ01000002">
    <property type="protein sequence ID" value="ERJ32739.1"/>
    <property type="molecule type" value="Genomic_DNA"/>
</dbReference>
<dbReference type="PANTHER" id="PTHR43300:SF12">
    <property type="entry name" value="CHLORAMPHENICOL ACETYLTRANSFERASE"/>
    <property type="match status" value="1"/>
</dbReference>
<dbReference type="AlphaFoldDB" id="U2GXA2"/>
<dbReference type="InterPro" id="IPR001451">
    <property type="entry name" value="Hexapep"/>
</dbReference>
<evidence type="ECO:0000256" key="8">
    <source>
        <dbReference type="ARBA" id="ARBA00047633"/>
    </source>
</evidence>
<evidence type="ECO:0000256" key="7">
    <source>
        <dbReference type="ARBA" id="ARBA00023315"/>
    </source>
</evidence>
<dbReference type="Gene3D" id="2.160.10.10">
    <property type="entry name" value="Hexapeptide repeat proteins"/>
    <property type="match status" value="1"/>
</dbReference>
<dbReference type="PROSITE" id="PS00101">
    <property type="entry name" value="HEXAPEP_TRANSFERASES"/>
    <property type="match status" value="1"/>
</dbReference>
<accession>U2GXA2</accession>
<gene>
    <name evidence="9" type="ORF">UNSW2_860</name>
</gene>
<evidence type="ECO:0000256" key="2">
    <source>
        <dbReference type="ARBA" id="ARBA00013235"/>
    </source>
</evidence>
<comment type="similarity">
    <text evidence="1">Belongs to the transferase hexapeptide repeat family.</text>
</comment>
<dbReference type="Proteomes" id="UP000016625">
    <property type="component" value="Unassembled WGS sequence"/>
</dbReference>